<proteinExistence type="predicted"/>
<keyword evidence="5 12" id="KW-0732">Signal</keyword>
<feature type="binding site" description="covalent" evidence="9">
    <location>
        <position position="215"/>
    </location>
    <ligand>
        <name>heme c</name>
        <dbReference type="ChEBI" id="CHEBI:61717"/>
        <label>2</label>
    </ligand>
</feature>
<feature type="transmembrane region" description="Helical" evidence="11">
    <location>
        <begin position="467"/>
        <end position="488"/>
    </location>
</feature>
<feature type="binding site" description="covalent" evidence="9">
    <location>
        <position position="65"/>
    </location>
    <ligand>
        <name>heme c</name>
        <dbReference type="ChEBI" id="CHEBI:61717"/>
        <label>1</label>
    </ligand>
</feature>
<reference evidence="14 15" key="1">
    <citation type="submission" date="2010-04" db="EMBL/GenBank/DDBJ databases">
        <title>The genome of Herbaspirillum seropedicae SmR1, an endophytic, nitrogen-fixing, plant-growth promoting beta-Proteobacteria.</title>
        <authorList>
            <person name="Pedrosa F.O."/>
            <person name="Monteiro R.A."/>
            <person name="Wassem R."/>
            <person name="Cruz L.M."/>
            <person name="Ayub R.A."/>
            <person name="Colauto N.B."/>
            <person name="Fernandez M.A."/>
            <person name="Fungaro M.H.P."/>
            <person name="Grisard E.C."/>
            <person name="Hungria M."/>
            <person name="Madeira H.M.F."/>
            <person name="Nodari R.O."/>
            <person name="Osaku C.A."/>
            <person name="Petzl-Erler M.L."/>
            <person name="Terenzi H."/>
            <person name="Vieira L.G.E."/>
            <person name="Almeida M.I.M."/>
            <person name="Alves L.R."/>
            <person name="Arantes O.M.N."/>
            <person name="Balsanelli E."/>
            <person name="Barcellos F.G."/>
            <person name="Baura V.A."/>
            <person name="Binde D.R."/>
            <person name="Campo R.J."/>
            <person name="Chubatsu L.S."/>
            <person name="Chueire L.M.O."/>
            <person name="Ciferri R.R."/>
            <person name="Correa L.C."/>
            <person name="da Conceicao Silva J.L."/>
            <person name="Dabul A.N.G."/>
            <person name="Dambros B.P."/>
            <person name="Faoro H."/>
            <person name="Favetti A."/>
            <person name="Friedermann G."/>
            <person name="Furlaneto M.C."/>
            <person name="Gasques L.S."/>
            <person name="Gimenes C.C.T."/>
            <person name="Gioppo N.M.R."/>
            <person name="Glienke-Blanco C."/>
            <person name="Godoy L.P."/>
            <person name="Guerra M.P."/>
            <person name="Karp S."/>
            <person name="Kava-Cordeiro V."/>
            <person name="Margarido V.P."/>
            <person name="Mathioni S.M."/>
            <person name="Menck-Soares M.A."/>
            <person name="Murace N.K."/>
            <person name="Nicolas M.F."/>
            <person name="Oliveira C.E.C."/>
            <person name="Pagnan N.A.B."/>
            <person name="Pamphile J.A."/>
            <person name="Patussi E.V."/>
            <person name="Pereira L.F.P."/>
            <person name="Pereira-Ferrari L."/>
            <person name="Pinto F.G.S."/>
            <person name="Precoma C."/>
            <person name="Prioli A.J."/>
            <person name="Prioli S.M.A.P."/>
            <person name="Raittz R.T."/>
            <person name="Ramos H.J.O."/>
            <person name="Ribeiro E.M.S.F."/>
            <person name="Rigo L.U."/>
            <person name="Rocha C.L.M.S.C."/>
            <person name="Rocha S.N."/>
            <person name="Santos K."/>
            <person name="Satori D."/>
            <person name="Silva A.G."/>
            <person name="Simao R.C.G."/>
            <person name="Soares M.A.M."/>
            <person name="Souza E.M."/>
            <person name="Steffens M.B.R."/>
            <person name="Steindel M."/>
            <person name="Tadra-Sfeir M.Z."/>
            <person name="Takahashi E.K."/>
            <person name="Torres R.A."/>
            <person name="Valle J.S."/>
            <person name="Vernal J.I."/>
            <person name="Vilas-Boas L.A."/>
            <person name="Watanabe M.A.E."/>
            <person name="Weiss V.A."/>
            <person name="Yates M.A."/>
            <person name="Souza E.M."/>
        </authorList>
    </citation>
    <scope>NUCLEOTIDE SEQUENCE [LARGE SCALE GENOMIC DNA]</scope>
    <source>
        <strain evidence="14 15">SmR1</strain>
    </source>
</reference>
<dbReference type="PANTHER" id="PTHR35008:SF8">
    <property type="entry name" value="ALCOHOL DEHYDROGENASE CYTOCHROME C SUBUNIT"/>
    <property type="match status" value="1"/>
</dbReference>
<sequence>MHKTLLTVLLAALMAGSALAQTTDSNTTPSADATASAAAPAPAPAISPEAALIERGHYLAIASDCIACHTAPRGKPMAGGLAIASPVGEIIATNITPSKTHGIGNYTEEQFAAALRRGVRADGANLYPAMPYTAYAALSDADVQALYAYFMKGVAPVDVATRPTDLPFPMNLRWSMKAWNALFLKEQPLPPQPQRSAQWLRGRYLAEGPAHCSTCHTPRGWLMQEKPDLQLAGAQVGPWYAPNITSHPSAGIGSWSQDDLVAYLRTGRLEGRAQAAGSMAEAITHSFSRLTEEDLRAIAVYIKDRPAIATGDAQGSGSRFDQGKAGNALAQFRGRTLSAESPEEIRGARIFSASCASCHGYNGQGSRDGYYPSLFRNSATAGVNANNLIATILYGVDRETEQGGHVFMPPFGDQPNALNKLSNADVAALSNYLLKYYGKPAATVKAEDVEVIRQGGPRSPLLLMARIGMGVAVAVLVLLLLVGLMVALRKRPDPEHDWK</sequence>
<dbReference type="InterPro" id="IPR036909">
    <property type="entry name" value="Cyt_c-like_dom_sf"/>
</dbReference>
<keyword evidence="7 10" id="KW-0408">Iron</keyword>
<dbReference type="InterPro" id="IPR014353">
    <property type="entry name" value="Membr-bd_ADH_cyt_c"/>
</dbReference>
<evidence type="ECO:0000256" key="3">
    <source>
        <dbReference type="ARBA" id="ARBA00022617"/>
    </source>
</evidence>
<dbReference type="Proteomes" id="UP000000329">
    <property type="component" value="Chromosome"/>
</dbReference>
<dbReference type="AlphaFoldDB" id="D8IRB1"/>
<dbReference type="Pfam" id="PF00034">
    <property type="entry name" value="Cytochrom_C"/>
    <property type="match status" value="2"/>
</dbReference>
<dbReference type="GO" id="GO:0033717">
    <property type="term" value="F:gluconate 2-dehydrogenase (acceptor) activity"/>
    <property type="evidence" value="ECO:0007669"/>
    <property type="project" value="UniProtKB-EC"/>
</dbReference>
<dbReference type="RefSeq" id="WP_013235699.1">
    <property type="nucleotide sequence ID" value="NC_014323.1"/>
</dbReference>
<keyword evidence="3 9" id="KW-0349">Heme</keyword>
<feature type="chain" id="PRO_5003115433" evidence="12">
    <location>
        <begin position="21"/>
        <end position="499"/>
    </location>
</feature>
<keyword evidence="4 10" id="KW-0479">Metal-binding</keyword>
<feature type="binding site" description="covalent" evidence="9">
    <location>
        <position position="355"/>
    </location>
    <ligand>
        <name>heme c</name>
        <dbReference type="ChEBI" id="CHEBI:61717"/>
        <label>3</label>
    </ligand>
</feature>
<dbReference type="eggNOG" id="COG2010">
    <property type="taxonomic scope" value="Bacteria"/>
</dbReference>
<dbReference type="PANTHER" id="PTHR35008">
    <property type="entry name" value="BLL4482 PROTEIN-RELATED"/>
    <property type="match status" value="1"/>
</dbReference>
<dbReference type="EMBL" id="CP002039">
    <property type="protein sequence ID" value="ADJ65237.1"/>
    <property type="molecule type" value="Genomic_DNA"/>
</dbReference>
<evidence type="ECO:0000256" key="10">
    <source>
        <dbReference type="PIRSR" id="PIRSR000018-51"/>
    </source>
</evidence>
<keyword evidence="2" id="KW-1003">Cell membrane</keyword>
<evidence type="ECO:0000313" key="15">
    <source>
        <dbReference type="Proteomes" id="UP000000329"/>
    </source>
</evidence>
<keyword evidence="8 11" id="KW-0472">Membrane</keyword>
<dbReference type="GO" id="GO:0009055">
    <property type="term" value="F:electron transfer activity"/>
    <property type="evidence" value="ECO:0007669"/>
    <property type="project" value="InterPro"/>
</dbReference>
<evidence type="ECO:0000256" key="12">
    <source>
        <dbReference type="SAM" id="SignalP"/>
    </source>
</evidence>
<organism evidence="14 15">
    <name type="scientific">Herbaspirillum seropedicae (strain SmR1)</name>
    <dbReference type="NCBI Taxonomy" id="757424"/>
    <lineage>
        <taxon>Bacteria</taxon>
        <taxon>Pseudomonadati</taxon>
        <taxon>Pseudomonadota</taxon>
        <taxon>Betaproteobacteria</taxon>
        <taxon>Burkholderiales</taxon>
        <taxon>Oxalobacteraceae</taxon>
        <taxon>Herbaspirillum</taxon>
    </lineage>
</organism>
<dbReference type="GO" id="GO:0005506">
    <property type="term" value="F:iron ion binding"/>
    <property type="evidence" value="ECO:0007669"/>
    <property type="project" value="InterPro"/>
</dbReference>
<feature type="binding site" description="axial binding residue" evidence="10">
    <location>
        <position position="216"/>
    </location>
    <ligand>
        <name>heme c</name>
        <dbReference type="ChEBI" id="CHEBI:61717"/>
        <label>2</label>
    </ligand>
    <ligandPart>
        <name>Fe</name>
        <dbReference type="ChEBI" id="CHEBI:18248"/>
    </ligandPart>
</feature>
<dbReference type="SUPFAM" id="SSF46626">
    <property type="entry name" value="Cytochrome c"/>
    <property type="match status" value="3"/>
</dbReference>
<dbReference type="EC" id="1.1.99.3" evidence="14"/>
<dbReference type="InterPro" id="IPR009056">
    <property type="entry name" value="Cyt_c-like_dom"/>
</dbReference>
<feature type="domain" description="Cytochrome c" evidence="13">
    <location>
        <begin position="342"/>
        <end position="437"/>
    </location>
</feature>
<evidence type="ECO:0000256" key="11">
    <source>
        <dbReference type="SAM" id="Phobius"/>
    </source>
</evidence>
<feature type="binding site" description="covalent" evidence="9">
    <location>
        <position position="68"/>
    </location>
    <ligand>
        <name>heme c</name>
        <dbReference type="ChEBI" id="CHEBI:61717"/>
        <label>1</label>
    </ligand>
</feature>
<feature type="domain" description="Cytochrome c" evidence="13">
    <location>
        <begin position="51"/>
        <end position="154"/>
    </location>
</feature>
<feature type="domain" description="Cytochrome c" evidence="13">
    <location>
        <begin position="197"/>
        <end position="306"/>
    </location>
</feature>
<dbReference type="PIRSF" id="PIRSF000018">
    <property type="entry name" value="Mb_ADH_cyt_c"/>
    <property type="match status" value="1"/>
</dbReference>
<protein>
    <submittedName>
        <fullName evidence="14">Gluconate 2-dehydrogenase (Acceptor) protein</fullName>
        <ecNumber evidence="14">1.1.99.3</ecNumber>
    </submittedName>
</protein>
<dbReference type="GO" id="GO:0020037">
    <property type="term" value="F:heme binding"/>
    <property type="evidence" value="ECO:0007669"/>
    <property type="project" value="InterPro"/>
</dbReference>
<feature type="binding site" description="covalent" evidence="9">
    <location>
        <position position="358"/>
    </location>
    <ligand>
        <name>heme c</name>
        <dbReference type="ChEBI" id="CHEBI:61717"/>
        <label>3</label>
    </ligand>
</feature>
<dbReference type="PROSITE" id="PS51007">
    <property type="entry name" value="CYTC"/>
    <property type="match status" value="3"/>
</dbReference>
<feature type="binding site" description="covalent" evidence="9">
    <location>
        <position position="212"/>
    </location>
    <ligand>
        <name>heme c</name>
        <dbReference type="ChEBI" id="CHEBI:61717"/>
        <label>2</label>
    </ligand>
</feature>
<keyword evidence="14" id="KW-0560">Oxidoreductase</keyword>
<evidence type="ECO:0000256" key="7">
    <source>
        <dbReference type="ARBA" id="ARBA00023004"/>
    </source>
</evidence>
<evidence type="ECO:0000256" key="9">
    <source>
        <dbReference type="PIRSR" id="PIRSR000018-50"/>
    </source>
</evidence>
<evidence type="ECO:0000256" key="8">
    <source>
        <dbReference type="ARBA" id="ARBA00023136"/>
    </source>
</evidence>
<dbReference type="GeneID" id="29389699"/>
<gene>
    <name evidence="14" type="ordered locus">Hsero_3759</name>
</gene>
<dbReference type="HOGENOM" id="CLU_028594_0_0_4"/>
<evidence type="ECO:0000256" key="4">
    <source>
        <dbReference type="ARBA" id="ARBA00022723"/>
    </source>
</evidence>
<dbReference type="InterPro" id="IPR051459">
    <property type="entry name" value="Cytochrome_c-type_DH"/>
</dbReference>
<dbReference type="Gene3D" id="1.10.760.10">
    <property type="entry name" value="Cytochrome c-like domain"/>
    <property type="match status" value="3"/>
</dbReference>
<evidence type="ECO:0000313" key="14">
    <source>
        <dbReference type="EMBL" id="ADJ65237.1"/>
    </source>
</evidence>
<evidence type="ECO:0000256" key="2">
    <source>
        <dbReference type="ARBA" id="ARBA00022475"/>
    </source>
</evidence>
<evidence type="ECO:0000256" key="5">
    <source>
        <dbReference type="ARBA" id="ARBA00022729"/>
    </source>
</evidence>
<keyword evidence="11" id="KW-1133">Transmembrane helix</keyword>
<evidence type="ECO:0000256" key="1">
    <source>
        <dbReference type="ARBA" id="ARBA00004236"/>
    </source>
</evidence>
<feature type="signal peptide" evidence="12">
    <location>
        <begin position="1"/>
        <end position="20"/>
    </location>
</feature>
<keyword evidence="15" id="KW-1185">Reference proteome</keyword>
<dbReference type="STRING" id="757424.Hsero_3759"/>
<evidence type="ECO:0000259" key="13">
    <source>
        <dbReference type="PROSITE" id="PS51007"/>
    </source>
</evidence>
<comment type="subcellular location">
    <subcellularLocation>
        <location evidence="1">Cell membrane</location>
    </subcellularLocation>
</comment>
<evidence type="ECO:0000256" key="6">
    <source>
        <dbReference type="ARBA" id="ARBA00022737"/>
    </source>
</evidence>
<keyword evidence="6" id="KW-0677">Repeat</keyword>
<dbReference type="KEGG" id="hse:Hsero_3759"/>
<keyword evidence="11" id="KW-0812">Transmembrane</keyword>
<feature type="binding site" description="axial binding residue" evidence="10">
    <location>
        <position position="359"/>
    </location>
    <ligand>
        <name>heme c</name>
        <dbReference type="ChEBI" id="CHEBI:61717"/>
        <label>3</label>
    </ligand>
    <ligandPart>
        <name>Fe</name>
        <dbReference type="ChEBI" id="CHEBI:18248"/>
    </ligandPart>
</feature>
<comment type="cofactor">
    <cofactor evidence="9">
        <name>heme c</name>
        <dbReference type="ChEBI" id="CHEBI:61717"/>
    </cofactor>
    <text evidence="9">Binds 3 heme c groups covalently per subunit.</text>
</comment>
<dbReference type="GO" id="GO:0005886">
    <property type="term" value="C:plasma membrane"/>
    <property type="evidence" value="ECO:0007669"/>
    <property type="project" value="UniProtKB-SubCell"/>
</dbReference>
<accession>D8IRB1</accession>
<dbReference type="OrthoDB" id="9809720at2"/>
<name>D8IRB1_HERSS</name>
<feature type="binding site" description="axial binding residue" evidence="10">
    <location>
        <position position="69"/>
    </location>
    <ligand>
        <name>heme c</name>
        <dbReference type="ChEBI" id="CHEBI:61717"/>
        <label>1</label>
    </ligand>
    <ligandPart>
        <name>Fe</name>
        <dbReference type="ChEBI" id="CHEBI:18248"/>
    </ligandPart>
</feature>